<name>A0A392VHH1_9FABA</name>
<dbReference type="EMBL" id="LXQA011135531">
    <property type="protein sequence ID" value="MCI86265.1"/>
    <property type="molecule type" value="Genomic_DNA"/>
</dbReference>
<protein>
    <submittedName>
        <fullName evidence="1">Uncharacterized protein</fullName>
    </submittedName>
</protein>
<organism evidence="1 2">
    <name type="scientific">Trifolium medium</name>
    <dbReference type="NCBI Taxonomy" id="97028"/>
    <lineage>
        <taxon>Eukaryota</taxon>
        <taxon>Viridiplantae</taxon>
        <taxon>Streptophyta</taxon>
        <taxon>Embryophyta</taxon>
        <taxon>Tracheophyta</taxon>
        <taxon>Spermatophyta</taxon>
        <taxon>Magnoliopsida</taxon>
        <taxon>eudicotyledons</taxon>
        <taxon>Gunneridae</taxon>
        <taxon>Pentapetalae</taxon>
        <taxon>rosids</taxon>
        <taxon>fabids</taxon>
        <taxon>Fabales</taxon>
        <taxon>Fabaceae</taxon>
        <taxon>Papilionoideae</taxon>
        <taxon>50 kb inversion clade</taxon>
        <taxon>NPAAA clade</taxon>
        <taxon>Hologalegina</taxon>
        <taxon>IRL clade</taxon>
        <taxon>Trifolieae</taxon>
        <taxon>Trifolium</taxon>
    </lineage>
</organism>
<dbReference type="Proteomes" id="UP000265520">
    <property type="component" value="Unassembled WGS sequence"/>
</dbReference>
<comment type="caution">
    <text evidence="1">The sequence shown here is derived from an EMBL/GenBank/DDBJ whole genome shotgun (WGS) entry which is preliminary data.</text>
</comment>
<proteinExistence type="predicted"/>
<accession>A0A392VHH1</accession>
<evidence type="ECO:0000313" key="1">
    <source>
        <dbReference type="EMBL" id="MCI86265.1"/>
    </source>
</evidence>
<keyword evidence="2" id="KW-1185">Reference proteome</keyword>
<feature type="non-terminal residue" evidence="1">
    <location>
        <position position="40"/>
    </location>
</feature>
<sequence>MCKTAGGASGFFASSEVLLAPGENAQTQQGKLRVFSPQAK</sequence>
<reference evidence="1 2" key="1">
    <citation type="journal article" date="2018" name="Front. Plant Sci.">
        <title>Red Clover (Trifolium pratense) and Zigzag Clover (T. medium) - A Picture of Genomic Similarities and Differences.</title>
        <authorList>
            <person name="Dluhosova J."/>
            <person name="Istvanek J."/>
            <person name="Nedelnik J."/>
            <person name="Repkova J."/>
        </authorList>
    </citation>
    <scope>NUCLEOTIDE SEQUENCE [LARGE SCALE GENOMIC DNA]</scope>
    <source>
        <strain evidence="2">cv. 10/8</strain>
        <tissue evidence="1">Leaf</tissue>
    </source>
</reference>
<evidence type="ECO:0000313" key="2">
    <source>
        <dbReference type="Proteomes" id="UP000265520"/>
    </source>
</evidence>
<dbReference type="AlphaFoldDB" id="A0A392VHH1"/>